<dbReference type="RefSeq" id="WP_203883408.1">
    <property type="nucleotide sequence ID" value="NZ_BAABHH010000005.1"/>
</dbReference>
<proteinExistence type="predicted"/>
<dbReference type="Proteomes" id="UP000630097">
    <property type="component" value="Unassembled WGS sequence"/>
</dbReference>
<organism evidence="1 2">
    <name type="scientific">Planotetraspora kaengkrachanensis</name>
    <dbReference type="NCBI Taxonomy" id="575193"/>
    <lineage>
        <taxon>Bacteria</taxon>
        <taxon>Bacillati</taxon>
        <taxon>Actinomycetota</taxon>
        <taxon>Actinomycetes</taxon>
        <taxon>Streptosporangiales</taxon>
        <taxon>Streptosporangiaceae</taxon>
        <taxon>Planotetraspora</taxon>
    </lineage>
</organism>
<gene>
    <name evidence="1" type="ORF">Pka01_31000</name>
</gene>
<reference evidence="1 2" key="1">
    <citation type="submission" date="2021-01" db="EMBL/GenBank/DDBJ databases">
        <title>Whole genome shotgun sequence of Planotetraspora kaengkrachanensis NBRC 104272.</title>
        <authorList>
            <person name="Komaki H."/>
            <person name="Tamura T."/>
        </authorList>
    </citation>
    <scope>NUCLEOTIDE SEQUENCE [LARGE SCALE GENOMIC DNA]</scope>
    <source>
        <strain evidence="1 2">NBRC 104272</strain>
    </source>
</reference>
<evidence type="ECO:0000313" key="2">
    <source>
        <dbReference type="Proteomes" id="UP000630097"/>
    </source>
</evidence>
<comment type="caution">
    <text evidence="1">The sequence shown here is derived from an EMBL/GenBank/DDBJ whole genome shotgun (WGS) entry which is preliminary data.</text>
</comment>
<evidence type="ECO:0000313" key="1">
    <source>
        <dbReference type="EMBL" id="GIG79973.1"/>
    </source>
</evidence>
<accession>A0A8J3LVQ1</accession>
<sequence length="187" mass="20405">MNESDIDDLVVQVAGHLEGFTPLIRPGHPAYLLGPGGARLVVHPLWNQAGKIAVLGVYPDGSRGLFPDLSRHQVAVTVGRGAESVAKKIAHRLLPGYQRDLARCFERLADRAVESSNRAEFVATLLAMLPGVTVTEKKRETVIQWRLGEASGSFTVHGDTAVNSIEIRTADRELTERVAYAVQQRSM</sequence>
<dbReference type="EMBL" id="BONV01000011">
    <property type="protein sequence ID" value="GIG79973.1"/>
    <property type="molecule type" value="Genomic_DNA"/>
</dbReference>
<protein>
    <submittedName>
        <fullName evidence="1">Uncharacterized protein</fullName>
    </submittedName>
</protein>
<keyword evidence="2" id="KW-1185">Reference proteome</keyword>
<name>A0A8J3LVQ1_9ACTN</name>
<dbReference type="AlphaFoldDB" id="A0A8J3LVQ1"/>